<evidence type="ECO:0000256" key="8">
    <source>
        <dbReference type="ARBA" id="ARBA00023065"/>
    </source>
</evidence>
<dbReference type="PANTHER" id="PTHR28259:SF16">
    <property type="entry name" value="FLUORIDE-SPECIFIC ION CHANNEL FLUC 2"/>
    <property type="match status" value="1"/>
</dbReference>
<evidence type="ECO:0000256" key="1">
    <source>
        <dbReference type="ARBA" id="ARBA00004651"/>
    </source>
</evidence>
<sequence>MKLLLLSLGGAIGAASRYTLGLYLLQFQEEAKLPLPMLIVNLLGSAGLAFFLALYYQDYPLTLYDDSLYLAVVVGFFGAFTTYSTFSVEALSLLEKKEYKLFLQYVGLSLLGSILLFTVIFSWAV</sequence>
<evidence type="ECO:0000256" key="4">
    <source>
        <dbReference type="ARBA" id="ARBA00022692"/>
    </source>
</evidence>
<keyword evidence="10 14" id="KW-0407">Ion channel</keyword>
<dbReference type="GO" id="GO:0046872">
    <property type="term" value="F:metal ion binding"/>
    <property type="evidence" value="ECO:0007669"/>
    <property type="project" value="UniProtKB-KW"/>
</dbReference>
<gene>
    <name evidence="14" type="primary">fluC</name>
    <name evidence="14" type="synonym">crcB</name>
    <name evidence="15" type="ORF">F9B85_00530</name>
</gene>
<dbReference type="RefSeq" id="WP_151617664.1">
    <property type="nucleotide sequence ID" value="NZ_WBXO01000001.1"/>
</dbReference>
<dbReference type="InterPro" id="IPR003691">
    <property type="entry name" value="FluC"/>
</dbReference>
<name>A0A6I0F9I4_9FIRM</name>
<evidence type="ECO:0000256" key="2">
    <source>
        <dbReference type="ARBA" id="ARBA00022448"/>
    </source>
</evidence>
<evidence type="ECO:0000256" key="3">
    <source>
        <dbReference type="ARBA" id="ARBA00022475"/>
    </source>
</evidence>
<dbReference type="AlphaFoldDB" id="A0A6I0F9I4"/>
<evidence type="ECO:0000256" key="5">
    <source>
        <dbReference type="ARBA" id="ARBA00022723"/>
    </source>
</evidence>
<evidence type="ECO:0000256" key="7">
    <source>
        <dbReference type="ARBA" id="ARBA00023053"/>
    </source>
</evidence>
<evidence type="ECO:0000256" key="9">
    <source>
        <dbReference type="ARBA" id="ARBA00023136"/>
    </source>
</evidence>
<proteinExistence type="inferred from homology"/>
<evidence type="ECO:0000256" key="11">
    <source>
        <dbReference type="ARBA" id="ARBA00035120"/>
    </source>
</evidence>
<dbReference type="PANTHER" id="PTHR28259">
    <property type="entry name" value="FLUORIDE EXPORT PROTEIN 1-RELATED"/>
    <property type="match status" value="1"/>
</dbReference>
<evidence type="ECO:0000256" key="6">
    <source>
        <dbReference type="ARBA" id="ARBA00022989"/>
    </source>
</evidence>
<comment type="subcellular location">
    <subcellularLocation>
        <location evidence="1 14">Cell membrane</location>
        <topology evidence="1 14">Multi-pass membrane protein</topology>
    </subcellularLocation>
</comment>
<comment type="catalytic activity">
    <reaction evidence="12">
        <text>fluoride(in) = fluoride(out)</text>
        <dbReference type="Rhea" id="RHEA:76159"/>
        <dbReference type="ChEBI" id="CHEBI:17051"/>
    </reaction>
    <physiologicalReaction direction="left-to-right" evidence="12">
        <dbReference type="Rhea" id="RHEA:76160"/>
    </physiologicalReaction>
</comment>
<keyword evidence="4 14" id="KW-0812">Transmembrane</keyword>
<comment type="activity regulation">
    <text evidence="14">Na(+) is not transported, but it plays an essential structural role and its presence is essential for fluoride channel function.</text>
</comment>
<evidence type="ECO:0000313" key="15">
    <source>
        <dbReference type="EMBL" id="KAB2954218.1"/>
    </source>
</evidence>
<dbReference type="EMBL" id="WBXO01000001">
    <property type="protein sequence ID" value="KAB2954218.1"/>
    <property type="molecule type" value="Genomic_DNA"/>
</dbReference>
<feature type="transmembrane region" description="Helical" evidence="14">
    <location>
        <begin position="33"/>
        <end position="56"/>
    </location>
</feature>
<feature type="transmembrane region" description="Helical" evidence="14">
    <location>
        <begin position="68"/>
        <end position="86"/>
    </location>
</feature>
<protein>
    <recommendedName>
        <fullName evidence="14">Fluoride-specific ion channel FluC</fullName>
    </recommendedName>
</protein>
<evidence type="ECO:0000256" key="13">
    <source>
        <dbReference type="ARBA" id="ARBA00049940"/>
    </source>
</evidence>
<feature type="transmembrane region" description="Helical" evidence="14">
    <location>
        <begin position="102"/>
        <end position="124"/>
    </location>
</feature>
<reference evidence="15 16" key="1">
    <citation type="submission" date="2019-10" db="EMBL/GenBank/DDBJ databases">
        <title>Whole-genome sequence of the extremophile Heliorestis acidaminivorans DSM 24790.</title>
        <authorList>
            <person name="Kyndt J.A."/>
            <person name="Meyer T.E."/>
        </authorList>
    </citation>
    <scope>NUCLEOTIDE SEQUENCE [LARGE SCALE GENOMIC DNA]</scope>
    <source>
        <strain evidence="15 16">DSM 24790</strain>
    </source>
</reference>
<feature type="binding site" evidence="14">
    <location>
        <position position="81"/>
    </location>
    <ligand>
        <name>Na(+)</name>
        <dbReference type="ChEBI" id="CHEBI:29101"/>
        <note>structural</note>
    </ligand>
</feature>
<dbReference type="OrthoDB" id="9815830at2"/>
<evidence type="ECO:0000256" key="14">
    <source>
        <dbReference type="HAMAP-Rule" id="MF_00454"/>
    </source>
</evidence>
<evidence type="ECO:0000256" key="12">
    <source>
        <dbReference type="ARBA" id="ARBA00035585"/>
    </source>
</evidence>
<comment type="caution">
    <text evidence="15">The sequence shown here is derived from an EMBL/GenBank/DDBJ whole genome shotgun (WGS) entry which is preliminary data.</text>
</comment>
<dbReference type="GO" id="GO:0005886">
    <property type="term" value="C:plasma membrane"/>
    <property type="evidence" value="ECO:0007669"/>
    <property type="project" value="UniProtKB-SubCell"/>
</dbReference>
<evidence type="ECO:0000313" key="16">
    <source>
        <dbReference type="Proteomes" id="UP000468766"/>
    </source>
</evidence>
<keyword evidence="6 14" id="KW-1133">Transmembrane helix</keyword>
<dbReference type="HAMAP" id="MF_00454">
    <property type="entry name" value="FluC"/>
    <property type="match status" value="1"/>
</dbReference>
<keyword evidence="9 14" id="KW-0472">Membrane</keyword>
<dbReference type="Pfam" id="PF02537">
    <property type="entry name" value="CRCB"/>
    <property type="match status" value="1"/>
</dbReference>
<comment type="similarity">
    <text evidence="11 14">Belongs to the fluoride channel Fluc/FEX (TC 1.A.43) family.</text>
</comment>
<dbReference type="Proteomes" id="UP000468766">
    <property type="component" value="Unassembled WGS sequence"/>
</dbReference>
<keyword evidence="2 14" id="KW-0813">Transport</keyword>
<keyword evidence="5 14" id="KW-0479">Metal-binding</keyword>
<keyword evidence="7 14" id="KW-0915">Sodium</keyword>
<organism evidence="15 16">
    <name type="scientific">Heliorestis acidaminivorans</name>
    <dbReference type="NCBI Taxonomy" id="553427"/>
    <lineage>
        <taxon>Bacteria</taxon>
        <taxon>Bacillati</taxon>
        <taxon>Bacillota</taxon>
        <taxon>Clostridia</taxon>
        <taxon>Eubacteriales</taxon>
        <taxon>Heliobacteriaceae</taxon>
        <taxon>Heliorestis</taxon>
    </lineage>
</organism>
<evidence type="ECO:0000256" key="10">
    <source>
        <dbReference type="ARBA" id="ARBA00023303"/>
    </source>
</evidence>
<accession>A0A6I0F9I4</accession>
<comment type="function">
    <text evidence="13 14">Fluoride-specific ion channel. Important for reducing fluoride concentration in the cell, thus reducing its toxicity.</text>
</comment>
<keyword evidence="3 14" id="KW-1003">Cell membrane</keyword>
<dbReference type="GO" id="GO:0140114">
    <property type="term" value="P:cellular detoxification of fluoride"/>
    <property type="evidence" value="ECO:0007669"/>
    <property type="project" value="UniProtKB-UniRule"/>
</dbReference>
<keyword evidence="8 14" id="KW-0406">Ion transport</keyword>
<dbReference type="GO" id="GO:0062054">
    <property type="term" value="F:fluoride channel activity"/>
    <property type="evidence" value="ECO:0007669"/>
    <property type="project" value="UniProtKB-UniRule"/>
</dbReference>
<feature type="binding site" evidence="14">
    <location>
        <position position="78"/>
    </location>
    <ligand>
        <name>Na(+)</name>
        <dbReference type="ChEBI" id="CHEBI:29101"/>
        <note>structural</note>
    </ligand>
</feature>
<keyword evidence="16" id="KW-1185">Reference proteome</keyword>